<comment type="caution">
    <text evidence="1">The sequence shown here is derived from an EMBL/GenBank/DDBJ whole genome shotgun (WGS) entry which is preliminary data.</text>
</comment>
<gene>
    <name evidence="1" type="ORF">S03H2_47248</name>
</gene>
<dbReference type="AlphaFoldDB" id="X1HLB3"/>
<organism evidence="1">
    <name type="scientific">marine sediment metagenome</name>
    <dbReference type="NCBI Taxonomy" id="412755"/>
    <lineage>
        <taxon>unclassified sequences</taxon>
        <taxon>metagenomes</taxon>
        <taxon>ecological metagenomes</taxon>
    </lineage>
</organism>
<evidence type="ECO:0000313" key="1">
    <source>
        <dbReference type="EMBL" id="GAH70272.1"/>
    </source>
</evidence>
<dbReference type="EMBL" id="BARU01029731">
    <property type="protein sequence ID" value="GAH70272.1"/>
    <property type="molecule type" value="Genomic_DNA"/>
</dbReference>
<name>X1HLB3_9ZZZZ</name>
<reference evidence="1" key="1">
    <citation type="journal article" date="2014" name="Front. Microbiol.">
        <title>High frequency of phylogenetically diverse reductive dehalogenase-homologous genes in deep subseafloor sedimentary metagenomes.</title>
        <authorList>
            <person name="Kawai M."/>
            <person name="Futagami T."/>
            <person name="Toyoda A."/>
            <person name="Takaki Y."/>
            <person name="Nishi S."/>
            <person name="Hori S."/>
            <person name="Arai W."/>
            <person name="Tsubouchi T."/>
            <person name="Morono Y."/>
            <person name="Uchiyama I."/>
            <person name="Ito T."/>
            <person name="Fujiyama A."/>
            <person name="Inagaki F."/>
            <person name="Takami H."/>
        </authorList>
    </citation>
    <scope>NUCLEOTIDE SEQUENCE</scope>
    <source>
        <strain evidence="1">Expedition CK06-06</strain>
    </source>
</reference>
<accession>X1HLB3</accession>
<proteinExistence type="predicted"/>
<protein>
    <submittedName>
        <fullName evidence="1">Uncharacterized protein</fullName>
    </submittedName>
</protein>
<sequence length="104" mass="11742">MEMLESIKYSWKWVTASELLSHGRCELLCAFVTPSQPQAEVDIYDGENTLGTRITRMETSSQCCLPFLPKQPIFCRRGLYISIIKGTLGIFVQWRELGHKGSGG</sequence>